<gene>
    <name evidence="1" type="ORF">QPK29_020400</name>
</gene>
<protein>
    <submittedName>
        <fullName evidence="1">Uncharacterized protein</fullName>
    </submittedName>
</protein>
<name>A0ACC7MDZ5_9BURK</name>
<proteinExistence type="predicted"/>
<dbReference type="EMBL" id="JASNRB020000013">
    <property type="protein sequence ID" value="MFJ1470081.1"/>
    <property type="molecule type" value="Genomic_DNA"/>
</dbReference>
<keyword evidence="2" id="KW-1185">Reference proteome</keyword>
<accession>A0ACC7MDZ5</accession>
<organism evidence="1 2">
    <name type="scientific">Massilia orientalis</name>
    <dbReference type="NCBI Taxonomy" id="3050128"/>
    <lineage>
        <taxon>Bacteria</taxon>
        <taxon>Pseudomonadati</taxon>
        <taxon>Pseudomonadota</taxon>
        <taxon>Betaproteobacteria</taxon>
        <taxon>Burkholderiales</taxon>
        <taxon>Oxalobacteraceae</taxon>
        <taxon>Telluria group</taxon>
        <taxon>Massilia</taxon>
    </lineage>
</organism>
<comment type="caution">
    <text evidence="1">The sequence shown here is derived from an EMBL/GenBank/DDBJ whole genome shotgun (WGS) entry which is preliminary data.</text>
</comment>
<sequence>MRVLDVGALPLAAEHRRDPLVLRFIELDDRTSRAEMISDPDAWFEDEWAAYQAGDWQAFSRLRGYTAAEIADFADFLQTAGEIDAKYGLDTATSLSYLAEQHRSTS</sequence>
<dbReference type="Proteomes" id="UP001168096">
    <property type="component" value="Unassembled WGS sequence"/>
</dbReference>
<evidence type="ECO:0000313" key="2">
    <source>
        <dbReference type="Proteomes" id="UP001168096"/>
    </source>
</evidence>
<reference evidence="1" key="1">
    <citation type="submission" date="2024-11" db="EMBL/GenBank/DDBJ databases">
        <title>Description of Massilia orientalis sp. nov., isolated from rhizosphere soil of Ageratina adenophora.</title>
        <authorList>
            <person name="Wang Y."/>
        </authorList>
    </citation>
    <scope>NUCLEOTIDE SEQUENCE</scope>
    <source>
        <strain evidence="1">YIM B02787</strain>
    </source>
</reference>
<evidence type="ECO:0000313" key="1">
    <source>
        <dbReference type="EMBL" id="MFJ1470081.1"/>
    </source>
</evidence>